<evidence type="ECO:0000256" key="9">
    <source>
        <dbReference type="SAM" id="Phobius"/>
    </source>
</evidence>
<dbReference type="EMBL" id="CATOUU010000519">
    <property type="protein sequence ID" value="CAI9932598.1"/>
    <property type="molecule type" value="Genomic_DNA"/>
</dbReference>
<comment type="caution">
    <text evidence="10">The sequence shown here is derived from an EMBL/GenBank/DDBJ whole genome shotgun (WGS) entry which is preliminary data.</text>
</comment>
<dbReference type="GO" id="GO:0015095">
    <property type="term" value="F:magnesium ion transmembrane transporter activity"/>
    <property type="evidence" value="ECO:0007669"/>
    <property type="project" value="TreeGrafter"/>
</dbReference>
<dbReference type="InterPro" id="IPR039204">
    <property type="entry name" value="MRS2-like"/>
</dbReference>
<evidence type="ECO:0000256" key="1">
    <source>
        <dbReference type="ARBA" id="ARBA00004141"/>
    </source>
</evidence>
<feature type="transmembrane region" description="Helical" evidence="9">
    <location>
        <begin position="253"/>
        <end position="275"/>
    </location>
</feature>
<dbReference type="GO" id="GO:0016020">
    <property type="term" value="C:membrane"/>
    <property type="evidence" value="ECO:0007669"/>
    <property type="project" value="UniProtKB-SubCell"/>
</dbReference>
<reference evidence="10" key="1">
    <citation type="submission" date="2023-06" db="EMBL/GenBank/DDBJ databases">
        <authorList>
            <person name="Kurt Z."/>
        </authorList>
    </citation>
    <scope>NUCLEOTIDE SEQUENCE</scope>
</reference>
<feature type="transmembrane region" description="Helical" evidence="9">
    <location>
        <begin position="221"/>
        <end position="241"/>
    </location>
</feature>
<evidence type="ECO:0000256" key="4">
    <source>
        <dbReference type="ARBA" id="ARBA00022842"/>
    </source>
</evidence>
<keyword evidence="3 9" id="KW-0812">Transmembrane</keyword>
<dbReference type="PANTHER" id="PTHR13890">
    <property type="entry name" value="RNA SPLICING PROTEIN MRS2, MITOCHONDRIAL"/>
    <property type="match status" value="1"/>
</dbReference>
<evidence type="ECO:0000256" key="3">
    <source>
        <dbReference type="ARBA" id="ARBA00022692"/>
    </source>
</evidence>
<dbReference type="EMBL" id="CAXDID020000278">
    <property type="protein sequence ID" value="CAL6069478.1"/>
    <property type="molecule type" value="Genomic_DNA"/>
</dbReference>
<protein>
    <submittedName>
        <fullName evidence="10">Transmembrane domain-containing protein</fullName>
    </submittedName>
    <submittedName>
        <fullName evidence="13">Transmembrane_domain-containing protein</fullName>
    </submittedName>
</protein>
<evidence type="ECO:0000313" key="13">
    <source>
        <dbReference type="EMBL" id="CAL5985313.1"/>
    </source>
</evidence>
<keyword evidence="7" id="KW-0406">Ion transport</keyword>
<evidence type="ECO:0000313" key="11">
    <source>
        <dbReference type="EMBL" id="CAI9932598.1"/>
    </source>
</evidence>
<proteinExistence type="predicted"/>
<evidence type="ECO:0000313" key="10">
    <source>
        <dbReference type="EMBL" id="CAI9920353.1"/>
    </source>
</evidence>
<dbReference type="EMBL" id="CATOUU010000199">
    <property type="protein sequence ID" value="CAI9920353.1"/>
    <property type="molecule type" value="Genomic_DNA"/>
</dbReference>
<keyword evidence="6 9" id="KW-1133">Transmembrane helix</keyword>
<dbReference type="EMBL" id="CATOUU010000834">
    <property type="protein sequence ID" value="CAI9952871.1"/>
    <property type="molecule type" value="Genomic_DNA"/>
</dbReference>
<dbReference type="EMBL" id="CAXDID020000018">
    <property type="protein sequence ID" value="CAL5985313.1"/>
    <property type="molecule type" value="Genomic_DNA"/>
</dbReference>
<name>A0AA86TRY5_9EUKA</name>
<reference evidence="13 16" key="2">
    <citation type="submission" date="2024-07" db="EMBL/GenBank/DDBJ databases">
        <authorList>
            <person name="Akdeniz Z."/>
        </authorList>
    </citation>
    <scope>NUCLEOTIDE SEQUENCE [LARGE SCALE GENOMIC DNA]</scope>
</reference>
<keyword evidence="4" id="KW-0460">Magnesium</keyword>
<dbReference type="EMBL" id="CAXDID020000350">
    <property type="protein sequence ID" value="CAL6081006.1"/>
    <property type="molecule type" value="Genomic_DNA"/>
</dbReference>
<accession>A0AA86TRY5</accession>
<keyword evidence="16" id="KW-1185">Reference proteome</keyword>
<dbReference type="Proteomes" id="UP001642409">
    <property type="component" value="Unassembled WGS sequence"/>
</dbReference>
<evidence type="ECO:0000256" key="7">
    <source>
        <dbReference type="ARBA" id="ARBA00023065"/>
    </source>
</evidence>
<dbReference type="AlphaFoldDB" id="A0AA86TRY5"/>
<keyword evidence="2" id="KW-0813">Transport</keyword>
<evidence type="ECO:0000256" key="2">
    <source>
        <dbReference type="ARBA" id="ARBA00022448"/>
    </source>
</evidence>
<evidence type="ECO:0000313" key="16">
    <source>
        <dbReference type="Proteomes" id="UP001642409"/>
    </source>
</evidence>
<gene>
    <name evidence="11" type="ORF">HINF_LOCUS20243</name>
    <name evidence="12" type="ORF">HINF_LOCUS40516</name>
    <name evidence="14" type="ORF">HINF_LOCUS53996</name>
    <name evidence="15" type="ORF">HINF_LOCUS60135</name>
    <name evidence="10" type="ORF">HINF_LOCUS7998</name>
    <name evidence="13" type="ORF">HINF_LOCUS8774</name>
</gene>
<keyword evidence="8 9" id="KW-0472">Membrane</keyword>
<comment type="subcellular location">
    <subcellularLocation>
        <location evidence="1">Membrane</location>
        <topology evidence="1">Multi-pass membrane protein</topology>
    </subcellularLocation>
</comment>
<evidence type="ECO:0000256" key="5">
    <source>
        <dbReference type="ARBA" id="ARBA00022946"/>
    </source>
</evidence>
<dbReference type="PANTHER" id="PTHR13890:SF0">
    <property type="entry name" value="MAGNESIUM TRANSPORTER MRS2 HOMOLOG, MITOCHONDRIAL"/>
    <property type="match status" value="1"/>
</dbReference>
<organism evidence="10">
    <name type="scientific">Hexamita inflata</name>
    <dbReference type="NCBI Taxonomy" id="28002"/>
    <lineage>
        <taxon>Eukaryota</taxon>
        <taxon>Metamonada</taxon>
        <taxon>Diplomonadida</taxon>
        <taxon>Hexamitidae</taxon>
        <taxon>Hexamitinae</taxon>
        <taxon>Hexamita</taxon>
    </lineage>
</organism>
<evidence type="ECO:0000256" key="6">
    <source>
        <dbReference type="ARBA" id="ARBA00022989"/>
    </source>
</evidence>
<keyword evidence="5" id="KW-0809">Transit peptide</keyword>
<evidence type="ECO:0000313" key="14">
    <source>
        <dbReference type="EMBL" id="CAL6069478.1"/>
    </source>
</evidence>
<evidence type="ECO:0000256" key="8">
    <source>
        <dbReference type="ARBA" id="ARBA00023136"/>
    </source>
</evidence>
<evidence type="ECO:0000313" key="15">
    <source>
        <dbReference type="EMBL" id="CAL6081006.1"/>
    </source>
</evidence>
<sequence>MESVGFVQLNFEDKLLTQTNGHKKQFIQSAQITHRDFRQFTFQTNFIDFNEECQRLILAIGPYKMIINTQKVIIITELTKNIISEAYNFAQHLMEQYDQQNVFNYVFDQLLLHISDQNNTIHHQLLENSAKLDARDTNALQEQFKNVSHQDKLVSSVVQVLQDLFDSDQTILNTDTIEDYLQSVRNMKHELTELANITKIKQINQKMLLTSNRNDILKSTLTTNLFSVSLSMGAMVFSMFGMNLINTLEENTIAFFIILAIVILMCIVIFIWIRLSIKTEMTVYKNKK</sequence>
<evidence type="ECO:0000313" key="12">
    <source>
        <dbReference type="EMBL" id="CAI9952871.1"/>
    </source>
</evidence>